<dbReference type="InterPro" id="IPR011010">
    <property type="entry name" value="DNA_brk_join_enz"/>
</dbReference>
<gene>
    <name evidence="3" type="ORF">PCOR1329_LOCUS83596</name>
</gene>
<proteinExistence type="predicted"/>
<keyword evidence="1" id="KW-0233">DNA recombination</keyword>
<feature type="non-terminal residue" evidence="3">
    <location>
        <position position="459"/>
    </location>
</feature>
<evidence type="ECO:0000313" key="3">
    <source>
        <dbReference type="EMBL" id="CAK0909090.1"/>
    </source>
</evidence>
<dbReference type="Proteomes" id="UP001189429">
    <property type="component" value="Unassembled WGS sequence"/>
</dbReference>
<evidence type="ECO:0008006" key="5">
    <source>
        <dbReference type="Google" id="ProtNLM"/>
    </source>
</evidence>
<organism evidence="3 4">
    <name type="scientific">Prorocentrum cordatum</name>
    <dbReference type="NCBI Taxonomy" id="2364126"/>
    <lineage>
        <taxon>Eukaryota</taxon>
        <taxon>Sar</taxon>
        <taxon>Alveolata</taxon>
        <taxon>Dinophyceae</taxon>
        <taxon>Prorocentrales</taxon>
        <taxon>Prorocentraceae</taxon>
        <taxon>Prorocentrum</taxon>
    </lineage>
</organism>
<name>A0ABN9Y916_9DINO</name>
<dbReference type="InterPro" id="IPR013762">
    <property type="entry name" value="Integrase-like_cat_sf"/>
</dbReference>
<protein>
    <recommendedName>
        <fullName evidence="5">Tyr recombinase domain-containing protein</fullName>
    </recommendedName>
</protein>
<dbReference type="EMBL" id="CAUYUJ010022128">
    <property type="protein sequence ID" value="CAK0909090.1"/>
    <property type="molecule type" value="Genomic_DNA"/>
</dbReference>
<dbReference type="SUPFAM" id="SSF56349">
    <property type="entry name" value="DNA breaking-rejoining enzymes"/>
    <property type="match status" value="1"/>
</dbReference>
<feature type="region of interest" description="Disordered" evidence="2">
    <location>
        <begin position="400"/>
        <end position="459"/>
    </location>
</feature>
<keyword evidence="4" id="KW-1185">Reference proteome</keyword>
<sequence>RPDRMQLTCRLRRCSPGAAGIAAAWLELRLTPGLPLPRRGVAREAAADVFQRDVHSASYTGDSLLNTWVVFHNHWFRGQLAVFPLTVASLEAVGVLLKAGGYRSPANYYSKAKDEHLAHGHPWDEFLDRAVRRAVRSITRGMGPAKQAAELNAPGLVSLSGSLPWLPNVRNGPLGLRTALLVGIMFCMREVELALAKICHISFDHAAKSVSWDLPASKNDPTAQGRLRTWECLCNADGGPHPCPYHLVLPHLEHLRGHFGRLLPGLPVFPTPSGDVVAKAAMVKSIEEVASCLGLPLHDELNRPRFGGHTLRVTGARWLAALGLPLVSIQLLARWESETVRRCISEAPLRRLSVDYMAAAGDTHLRGFMSKSEEELKASKAKVKGLGDQLWKELLELRAKAQEPQDAGGDPEDNDELPVPPAPVRPHGSGGSDNHLWIMSADTRQSRAQRLTAHLHELP</sequence>
<feature type="non-terminal residue" evidence="3">
    <location>
        <position position="1"/>
    </location>
</feature>
<evidence type="ECO:0000256" key="2">
    <source>
        <dbReference type="SAM" id="MobiDB-lite"/>
    </source>
</evidence>
<reference evidence="3" key="1">
    <citation type="submission" date="2023-10" db="EMBL/GenBank/DDBJ databases">
        <authorList>
            <person name="Chen Y."/>
            <person name="Shah S."/>
            <person name="Dougan E. K."/>
            <person name="Thang M."/>
            <person name="Chan C."/>
        </authorList>
    </citation>
    <scope>NUCLEOTIDE SEQUENCE [LARGE SCALE GENOMIC DNA]</scope>
</reference>
<dbReference type="Gene3D" id="1.10.443.10">
    <property type="entry name" value="Intergrase catalytic core"/>
    <property type="match status" value="1"/>
</dbReference>
<comment type="caution">
    <text evidence="3">The sequence shown here is derived from an EMBL/GenBank/DDBJ whole genome shotgun (WGS) entry which is preliminary data.</text>
</comment>
<evidence type="ECO:0000313" key="4">
    <source>
        <dbReference type="Proteomes" id="UP001189429"/>
    </source>
</evidence>
<accession>A0ABN9Y916</accession>
<evidence type="ECO:0000256" key="1">
    <source>
        <dbReference type="ARBA" id="ARBA00023172"/>
    </source>
</evidence>